<evidence type="ECO:0000313" key="3">
    <source>
        <dbReference type="Proteomes" id="UP000192353"/>
    </source>
</evidence>
<organism evidence="2 3">
    <name type="scientific">Ligilactobacillus salivarius</name>
    <dbReference type="NCBI Taxonomy" id="1624"/>
    <lineage>
        <taxon>Bacteria</taxon>
        <taxon>Bacillati</taxon>
        <taxon>Bacillota</taxon>
        <taxon>Bacilli</taxon>
        <taxon>Lactobacillales</taxon>
        <taxon>Lactobacillaceae</taxon>
        <taxon>Ligilactobacillus</taxon>
    </lineage>
</organism>
<protein>
    <recommendedName>
        <fullName evidence="1">Siphovirus-type tail component RIFT-related domain-containing protein</fullName>
    </recommendedName>
</protein>
<dbReference type="EMBL" id="NBEY01000033">
    <property type="protein sequence ID" value="OQR25550.1"/>
    <property type="molecule type" value="Genomic_DNA"/>
</dbReference>
<dbReference type="RefSeq" id="WP_081515788.1">
    <property type="nucleotide sequence ID" value="NZ_NBEW01000071.1"/>
</dbReference>
<feature type="domain" description="Siphovirus-type tail component RIFT-related" evidence="1">
    <location>
        <begin position="11"/>
        <end position="128"/>
    </location>
</feature>
<name>A0A1V9TLK3_9LACO</name>
<gene>
    <name evidence="2" type="ORF">B6U37_04190</name>
</gene>
<sequence length="273" mass="31283">MTSTVVITKLDGTTYDLNELGFHVKKFDVPYPNFQYTFQLMSTYHNLLVDKVVQQTTISLVLDITANDTNDFELQKLKLRRILSSNEEFYVQTMRMPFLRWKVVADTFTPAQNNSFWRASDVQINLECTESYAETVATTLTPMNATSGLWSFGLELPSNKKLEYEFNNQTEFDFMNLGIIPLNADERPVRIIFKGNANNLKITNTTTNQSYSISGSLSKNDTLEIVGLVPIINGSQAYGRCNHAYLDFEVGKNHLRIEGSSDFNIKFDTRFYY</sequence>
<dbReference type="AlphaFoldDB" id="A0A1V9TLK3"/>
<reference evidence="2 3" key="1">
    <citation type="submission" date="2017-03" db="EMBL/GenBank/DDBJ databases">
        <title>Phylogenomics and comparative genomics of Lactobacillus salivarius, a mammalian gut commensal.</title>
        <authorList>
            <person name="Harris H.M."/>
        </authorList>
    </citation>
    <scope>NUCLEOTIDE SEQUENCE [LARGE SCALE GENOMIC DNA]</scope>
    <source>
        <strain evidence="2 3">AH4231</strain>
    </source>
</reference>
<proteinExistence type="predicted"/>
<dbReference type="Proteomes" id="UP000192353">
    <property type="component" value="Unassembled WGS sequence"/>
</dbReference>
<dbReference type="InterPro" id="IPR008841">
    <property type="entry name" value="Siphovirus-type_tail_N"/>
</dbReference>
<evidence type="ECO:0000313" key="2">
    <source>
        <dbReference type="EMBL" id="OQR25550.1"/>
    </source>
</evidence>
<dbReference type="Pfam" id="PF05709">
    <property type="entry name" value="Sipho_tail"/>
    <property type="match status" value="1"/>
</dbReference>
<evidence type="ECO:0000259" key="1">
    <source>
        <dbReference type="Pfam" id="PF05709"/>
    </source>
</evidence>
<accession>A0A1V9TLK3</accession>
<comment type="caution">
    <text evidence="2">The sequence shown here is derived from an EMBL/GenBank/DDBJ whole genome shotgun (WGS) entry which is preliminary data.</text>
</comment>